<accession>A0A0J6TCC7</accession>
<dbReference type="OrthoDB" id="8002936at2"/>
<reference evidence="2 3" key="1">
    <citation type="submission" date="2015-03" db="EMBL/GenBank/DDBJ databases">
        <title>Genome sequencing of Methylobacterium tarhaniae DSM 25844.</title>
        <authorList>
            <person name="Chaudhry V."/>
            <person name="Patil P.B."/>
        </authorList>
    </citation>
    <scope>NUCLEOTIDE SEQUENCE [LARGE SCALE GENOMIC DNA]</scope>
    <source>
        <strain evidence="2 3">DSM 25844</strain>
    </source>
</reference>
<feature type="region of interest" description="Disordered" evidence="1">
    <location>
        <begin position="27"/>
        <end position="50"/>
    </location>
</feature>
<dbReference type="EMBL" id="LABZ01000003">
    <property type="protein sequence ID" value="KMO44960.1"/>
    <property type="molecule type" value="Genomic_DNA"/>
</dbReference>
<comment type="caution">
    <text evidence="2">The sequence shown here is derived from an EMBL/GenBank/DDBJ whole genome shotgun (WGS) entry which is preliminary data.</text>
</comment>
<evidence type="ECO:0000256" key="1">
    <source>
        <dbReference type="SAM" id="MobiDB-lite"/>
    </source>
</evidence>
<feature type="compositionally biased region" description="Pro residues" evidence="1">
    <location>
        <begin position="34"/>
        <end position="47"/>
    </location>
</feature>
<feature type="region of interest" description="Disordered" evidence="1">
    <location>
        <begin position="65"/>
        <end position="124"/>
    </location>
</feature>
<dbReference type="RefSeq" id="WP_048448847.1">
    <property type="nucleotide sequence ID" value="NZ_LABZ01000003.1"/>
</dbReference>
<evidence type="ECO:0000313" key="3">
    <source>
        <dbReference type="Proteomes" id="UP000036449"/>
    </source>
</evidence>
<protein>
    <submittedName>
        <fullName evidence="2">Uncharacterized protein</fullName>
    </submittedName>
</protein>
<feature type="region of interest" description="Disordered" evidence="1">
    <location>
        <begin position="191"/>
        <end position="232"/>
    </location>
</feature>
<keyword evidence="3" id="KW-1185">Reference proteome</keyword>
<proteinExistence type="predicted"/>
<gene>
    <name evidence="2" type="ORF">VQ03_00280</name>
</gene>
<dbReference type="AlphaFoldDB" id="A0A0J6TCC7"/>
<dbReference type="Pfam" id="PF13665">
    <property type="entry name" value="Tox-PAAR-like"/>
    <property type="match status" value="1"/>
</dbReference>
<feature type="compositionally biased region" description="Polar residues" evidence="1">
    <location>
        <begin position="208"/>
        <end position="217"/>
    </location>
</feature>
<organism evidence="2 3">
    <name type="scientific">Methylobacterium tarhaniae</name>
    <dbReference type="NCBI Taxonomy" id="1187852"/>
    <lineage>
        <taxon>Bacteria</taxon>
        <taxon>Pseudomonadati</taxon>
        <taxon>Pseudomonadota</taxon>
        <taxon>Alphaproteobacteria</taxon>
        <taxon>Hyphomicrobiales</taxon>
        <taxon>Methylobacteriaceae</taxon>
        <taxon>Methylobacterium</taxon>
    </lineage>
</organism>
<dbReference type="Proteomes" id="UP000036449">
    <property type="component" value="Unassembled WGS sequence"/>
</dbReference>
<evidence type="ECO:0000313" key="2">
    <source>
        <dbReference type="EMBL" id="KMO44960.1"/>
    </source>
</evidence>
<dbReference type="PATRIC" id="fig|1187852.3.peg.4223"/>
<name>A0A0J6TCC7_9HYPH</name>
<sequence length="248" mass="26651">MGYADDTLPGDDLASPDYRRAYFAKNHRKDENWAPPPTAAKPAPPELIPATDEAITVCTSPDMCRSPTAPVPDQVWGKADDQHNYSPDVRSNGLAIKRQDSAFTRTYGDEPGTGKGVKSNTVGGRVEPVTSSRIVQANGIPVQRHGDACALNRGHCPGEYVRVKSTPTHEPPDGRDEMSKPWYRRFWDQARGKSTRGGTASGAWPRSGTRTATTPRSGATPRACSCGSTARTASRCCSRATHAACAKP</sequence>